<dbReference type="AlphaFoldDB" id="A0A8B8ZLB6"/>
<dbReference type="InterPro" id="IPR001611">
    <property type="entry name" value="Leu-rich_rpt"/>
</dbReference>
<dbReference type="InterPro" id="IPR046956">
    <property type="entry name" value="RLP23-like"/>
</dbReference>
<evidence type="ECO:0000256" key="10">
    <source>
        <dbReference type="SAM" id="Phobius"/>
    </source>
</evidence>
<dbReference type="PRINTS" id="PR00019">
    <property type="entry name" value="LEURICHRPT"/>
</dbReference>
<evidence type="ECO:0000256" key="7">
    <source>
        <dbReference type="ARBA" id="ARBA00022989"/>
    </source>
</evidence>
<accession>A0A8B8ZLB6</accession>
<evidence type="ECO:0000256" key="8">
    <source>
        <dbReference type="ARBA" id="ARBA00023136"/>
    </source>
</evidence>
<evidence type="ECO:0000313" key="12">
    <source>
        <dbReference type="RefSeq" id="XP_038975010.1"/>
    </source>
</evidence>
<evidence type="ECO:0000256" key="9">
    <source>
        <dbReference type="ARBA" id="ARBA00023180"/>
    </source>
</evidence>
<keyword evidence="11" id="KW-1185">Reference proteome</keyword>
<dbReference type="FunFam" id="3.80.10.10:FF:000111">
    <property type="entry name" value="LRR receptor-like serine/threonine-protein kinase ERECTA"/>
    <property type="match status" value="1"/>
</dbReference>
<keyword evidence="7 10" id="KW-1133">Transmembrane helix</keyword>
<dbReference type="PANTHER" id="PTHR48063:SF112">
    <property type="entry name" value="RECEPTOR LIKE PROTEIN 30-LIKE"/>
    <property type="match status" value="1"/>
</dbReference>
<dbReference type="GeneID" id="120106184"/>
<evidence type="ECO:0000256" key="1">
    <source>
        <dbReference type="ARBA" id="ARBA00004479"/>
    </source>
</evidence>
<dbReference type="Pfam" id="PF13516">
    <property type="entry name" value="LRR_6"/>
    <property type="match status" value="1"/>
</dbReference>
<evidence type="ECO:0000256" key="4">
    <source>
        <dbReference type="ARBA" id="ARBA00022692"/>
    </source>
</evidence>
<keyword evidence="9" id="KW-0325">Glycoprotein</keyword>
<proteinExistence type="inferred from homology"/>
<dbReference type="InterPro" id="IPR032675">
    <property type="entry name" value="LRR_dom_sf"/>
</dbReference>
<dbReference type="Pfam" id="PF00560">
    <property type="entry name" value="LRR_1"/>
    <property type="match status" value="3"/>
</dbReference>
<evidence type="ECO:0000256" key="3">
    <source>
        <dbReference type="ARBA" id="ARBA00022614"/>
    </source>
</evidence>
<dbReference type="Gene3D" id="3.80.10.10">
    <property type="entry name" value="Ribonuclease Inhibitor"/>
    <property type="match status" value="1"/>
</dbReference>
<comment type="subcellular location">
    <subcellularLocation>
        <location evidence="1">Membrane</location>
        <topology evidence="1">Single-pass type I membrane protein</topology>
    </subcellularLocation>
</comment>
<evidence type="ECO:0000256" key="2">
    <source>
        <dbReference type="ARBA" id="ARBA00009592"/>
    </source>
</evidence>
<evidence type="ECO:0000256" key="5">
    <source>
        <dbReference type="ARBA" id="ARBA00022729"/>
    </source>
</evidence>
<keyword evidence="4 10" id="KW-0812">Transmembrane</keyword>
<evidence type="ECO:0000313" key="11">
    <source>
        <dbReference type="Proteomes" id="UP000228380"/>
    </source>
</evidence>
<dbReference type="PANTHER" id="PTHR48063">
    <property type="entry name" value="LRR RECEPTOR-LIKE KINASE"/>
    <property type="match status" value="1"/>
</dbReference>
<evidence type="ECO:0000256" key="6">
    <source>
        <dbReference type="ARBA" id="ARBA00022737"/>
    </source>
</evidence>
<comment type="similarity">
    <text evidence="2">Belongs to the RLP family.</text>
</comment>
<dbReference type="RefSeq" id="XP_038975010.1">
    <property type="nucleotide sequence ID" value="XM_039119082.1"/>
</dbReference>
<dbReference type="GO" id="GO:0016020">
    <property type="term" value="C:membrane"/>
    <property type="evidence" value="ECO:0007669"/>
    <property type="project" value="UniProtKB-SubCell"/>
</dbReference>
<gene>
    <name evidence="12" type="primary">LOC120106184</name>
</gene>
<dbReference type="KEGG" id="pda:120106184"/>
<keyword evidence="5" id="KW-0732">Signal</keyword>
<name>A0A8B8ZLB6_PHODC</name>
<keyword evidence="3" id="KW-0433">Leucine-rich repeat</keyword>
<reference evidence="12" key="1">
    <citation type="submission" date="2025-08" db="UniProtKB">
        <authorList>
            <consortium name="RefSeq"/>
        </authorList>
    </citation>
    <scope>IDENTIFICATION</scope>
    <source>
        <tissue evidence="12">Young leaves</tissue>
    </source>
</reference>
<dbReference type="OrthoDB" id="773329at2759"/>
<dbReference type="Proteomes" id="UP000228380">
    <property type="component" value="Unplaced"/>
</dbReference>
<keyword evidence="6" id="KW-0677">Repeat</keyword>
<keyword evidence="8 10" id="KW-0472">Membrane</keyword>
<organism evidence="11 12">
    <name type="scientific">Phoenix dactylifera</name>
    <name type="common">Date palm</name>
    <dbReference type="NCBI Taxonomy" id="42345"/>
    <lineage>
        <taxon>Eukaryota</taxon>
        <taxon>Viridiplantae</taxon>
        <taxon>Streptophyta</taxon>
        <taxon>Embryophyta</taxon>
        <taxon>Tracheophyta</taxon>
        <taxon>Spermatophyta</taxon>
        <taxon>Magnoliopsida</taxon>
        <taxon>Liliopsida</taxon>
        <taxon>Arecaceae</taxon>
        <taxon>Coryphoideae</taxon>
        <taxon>Phoeniceae</taxon>
        <taxon>Phoenix</taxon>
    </lineage>
</organism>
<sequence length="245" mass="27165">MKVLQGTNRNISSYPYYNENLQVTMKGSDNEFSRFLLLVIAMDLSGNNLSGKIPEELANLLGLVSLNLFGNHLTGEIIEKIGALQQLESLDLSRNNLYGGIPSSMIALTFLSCLNLSYNNLSGRVPSGNQFQTFTDLSIYAGNPGLCGFPLAQKCKDDETNQGPNAVGGNEQKDNAIDEEGSEIEWLYMSMGLGFAVGLWDIFGLLFFNRKWREAYFRLIDQAYDIVYGALVVIFSRFKEHNAAA</sequence>
<feature type="transmembrane region" description="Helical" evidence="10">
    <location>
        <begin position="186"/>
        <end position="208"/>
    </location>
</feature>
<dbReference type="SUPFAM" id="SSF52058">
    <property type="entry name" value="L domain-like"/>
    <property type="match status" value="1"/>
</dbReference>
<protein>
    <submittedName>
        <fullName evidence="12">Receptor-like protein EIX2</fullName>
    </submittedName>
</protein>